<dbReference type="AlphaFoldDB" id="A0A066Z5W4"/>
<evidence type="ECO:0000313" key="2">
    <source>
        <dbReference type="Proteomes" id="UP000027178"/>
    </source>
</evidence>
<keyword evidence="2" id="KW-1185">Reference proteome</keyword>
<reference evidence="1 2" key="1">
    <citation type="submission" date="2014-05" db="EMBL/GenBank/DDBJ databases">
        <title>Draft Genome Sequence of Kitasatospora cheerisanensis KCTC 2395.</title>
        <authorList>
            <person name="Nam D.H."/>
        </authorList>
    </citation>
    <scope>NUCLEOTIDE SEQUENCE [LARGE SCALE GENOMIC DNA]</scope>
    <source>
        <strain evidence="1 2">KCTC 2395</strain>
    </source>
</reference>
<dbReference type="HOGENOM" id="CLU_3311228_0_0_11"/>
<sequence>MAAWTVFAEAPLRASLAFTDLRNRPADLPVRPLRFSWIT</sequence>
<gene>
    <name evidence="1" type="ORF">KCH_28010</name>
</gene>
<organism evidence="1 2">
    <name type="scientific">Kitasatospora cheerisanensis KCTC 2395</name>
    <dbReference type="NCBI Taxonomy" id="1348663"/>
    <lineage>
        <taxon>Bacteria</taxon>
        <taxon>Bacillati</taxon>
        <taxon>Actinomycetota</taxon>
        <taxon>Actinomycetes</taxon>
        <taxon>Kitasatosporales</taxon>
        <taxon>Streptomycetaceae</taxon>
        <taxon>Kitasatospora</taxon>
    </lineage>
</organism>
<accession>A0A066Z5W4</accession>
<protein>
    <submittedName>
        <fullName evidence="1">Uncharacterized protein</fullName>
    </submittedName>
</protein>
<evidence type="ECO:0000313" key="1">
    <source>
        <dbReference type="EMBL" id="KDN85570.1"/>
    </source>
</evidence>
<name>A0A066Z5W4_9ACTN</name>
<dbReference type="Proteomes" id="UP000027178">
    <property type="component" value="Unassembled WGS sequence"/>
</dbReference>
<dbReference type="EMBL" id="JNBY01000083">
    <property type="protein sequence ID" value="KDN85570.1"/>
    <property type="molecule type" value="Genomic_DNA"/>
</dbReference>
<comment type="caution">
    <text evidence="1">The sequence shown here is derived from an EMBL/GenBank/DDBJ whole genome shotgun (WGS) entry which is preliminary data.</text>
</comment>
<proteinExistence type="predicted"/>